<dbReference type="InterPro" id="IPR015443">
    <property type="entry name" value="Aldose_1-epimerase"/>
</dbReference>
<evidence type="ECO:0000256" key="1">
    <source>
        <dbReference type="ARBA" id="ARBA00005028"/>
    </source>
</evidence>
<dbReference type="PIRSF" id="PIRSF005096">
    <property type="entry name" value="GALM"/>
    <property type="match status" value="1"/>
</dbReference>
<comment type="catalytic activity">
    <reaction evidence="5">
        <text>alpha-D-glucose = beta-D-glucose</text>
        <dbReference type="Rhea" id="RHEA:10264"/>
        <dbReference type="ChEBI" id="CHEBI:15903"/>
        <dbReference type="ChEBI" id="CHEBI:17925"/>
        <dbReference type="EC" id="5.1.3.3"/>
    </reaction>
</comment>
<dbReference type="GO" id="GO:0030246">
    <property type="term" value="F:carbohydrate binding"/>
    <property type="evidence" value="ECO:0007669"/>
    <property type="project" value="InterPro"/>
</dbReference>
<feature type="active site" description="Proton donor" evidence="6">
    <location>
        <position position="169"/>
    </location>
</feature>
<feature type="binding site" evidence="8">
    <location>
        <begin position="71"/>
        <end position="72"/>
    </location>
    <ligand>
        <name>beta-D-galactose</name>
        <dbReference type="ChEBI" id="CHEBI:27667"/>
    </ligand>
</feature>
<dbReference type="GO" id="GO:0006006">
    <property type="term" value="P:glucose metabolic process"/>
    <property type="evidence" value="ECO:0007669"/>
    <property type="project" value="TreeGrafter"/>
</dbReference>
<reference evidence="9 10" key="1">
    <citation type="submission" date="2018-08" db="EMBL/GenBank/DDBJ databases">
        <authorList>
            <person name="Khan S.A."/>
            <person name="Jeon C.O."/>
            <person name="Chun B.H."/>
            <person name="Jeong S.E."/>
        </authorList>
    </citation>
    <scope>NUCLEOTIDE SEQUENCE [LARGE SCALE GENOMIC DNA]</scope>
    <source>
        <strain evidence="9 10">S-16</strain>
    </source>
</reference>
<gene>
    <name evidence="9" type="ORF">DZC73_10150</name>
</gene>
<name>A0A3N7HTS5_9BURK</name>
<keyword evidence="10" id="KW-1185">Reference proteome</keyword>
<dbReference type="Proteomes" id="UP000267464">
    <property type="component" value="Unassembled WGS sequence"/>
</dbReference>
<comment type="pathway">
    <text evidence="1 5">Carbohydrate metabolism; hexose metabolism.</text>
</comment>
<dbReference type="PANTHER" id="PTHR10091">
    <property type="entry name" value="ALDOSE-1-EPIMERASE"/>
    <property type="match status" value="1"/>
</dbReference>
<dbReference type="GO" id="GO:0033499">
    <property type="term" value="P:galactose catabolic process via UDP-galactose, Leloir pathway"/>
    <property type="evidence" value="ECO:0007669"/>
    <property type="project" value="TreeGrafter"/>
</dbReference>
<comment type="similarity">
    <text evidence="2 5">Belongs to the aldose epimerase family.</text>
</comment>
<dbReference type="EMBL" id="QUSW01000002">
    <property type="protein sequence ID" value="RQP25193.1"/>
    <property type="molecule type" value="Genomic_DNA"/>
</dbReference>
<dbReference type="RefSeq" id="WP_124540101.1">
    <property type="nucleotide sequence ID" value="NZ_QUSW01000002.1"/>
</dbReference>
<dbReference type="Gene3D" id="2.70.98.10">
    <property type="match status" value="1"/>
</dbReference>
<evidence type="ECO:0000256" key="8">
    <source>
        <dbReference type="PIRSR" id="PIRSR005096-3"/>
    </source>
</evidence>
<evidence type="ECO:0000256" key="7">
    <source>
        <dbReference type="PIRSR" id="PIRSR005096-2"/>
    </source>
</evidence>
<dbReference type="InterPro" id="IPR011013">
    <property type="entry name" value="Gal_mutarotase_sf_dom"/>
</dbReference>
<organism evidence="9 10">
    <name type="scientific">Piscinibacter terrae</name>
    <dbReference type="NCBI Taxonomy" id="2496871"/>
    <lineage>
        <taxon>Bacteria</taxon>
        <taxon>Pseudomonadati</taxon>
        <taxon>Pseudomonadota</taxon>
        <taxon>Betaproteobacteria</taxon>
        <taxon>Burkholderiales</taxon>
        <taxon>Sphaerotilaceae</taxon>
        <taxon>Piscinibacter</taxon>
    </lineage>
</organism>
<evidence type="ECO:0000256" key="5">
    <source>
        <dbReference type="PIRNR" id="PIRNR005096"/>
    </source>
</evidence>
<dbReference type="InterPro" id="IPR014718">
    <property type="entry name" value="GH-type_carb-bd"/>
</dbReference>
<evidence type="ECO:0000256" key="2">
    <source>
        <dbReference type="ARBA" id="ARBA00006206"/>
    </source>
</evidence>
<evidence type="ECO:0000256" key="6">
    <source>
        <dbReference type="PIRSR" id="PIRSR005096-1"/>
    </source>
</evidence>
<dbReference type="GO" id="GO:0004034">
    <property type="term" value="F:aldose 1-epimerase activity"/>
    <property type="evidence" value="ECO:0007669"/>
    <property type="project" value="UniProtKB-EC"/>
</dbReference>
<evidence type="ECO:0000256" key="3">
    <source>
        <dbReference type="ARBA" id="ARBA00023235"/>
    </source>
</evidence>
<evidence type="ECO:0000256" key="4">
    <source>
        <dbReference type="ARBA" id="ARBA00023277"/>
    </source>
</evidence>
<comment type="caution">
    <text evidence="9">The sequence shown here is derived from an EMBL/GenBank/DDBJ whole genome shotgun (WGS) entry which is preliminary data.</text>
</comment>
<dbReference type="EC" id="5.1.3.3" evidence="5"/>
<feature type="active site" description="Proton acceptor" evidence="6">
    <location>
        <position position="304"/>
    </location>
</feature>
<dbReference type="GO" id="GO:0005737">
    <property type="term" value="C:cytoplasm"/>
    <property type="evidence" value="ECO:0007669"/>
    <property type="project" value="TreeGrafter"/>
</dbReference>
<dbReference type="AlphaFoldDB" id="A0A3N7HTS5"/>
<proteinExistence type="inferred from homology"/>
<dbReference type="UniPathway" id="UPA00242"/>
<keyword evidence="4 5" id="KW-0119">Carbohydrate metabolism</keyword>
<protein>
    <recommendedName>
        <fullName evidence="5">Aldose 1-epimerase</fullName>
        <ecNumber evidence="5">5.1.3.3</ecNumber>
    </recommendedName>
</protein>
<dbReference type="OrthoDB" id="9779408at2"/>
<dbReference type="NCBIfam" id="NF008277">
    <property type="entry name" value="PRK11055.1"/>
    <property type="match status" value="1"/>
</dbReference>
<dbReference type="PANTHER" id="PTHR10091:SF0">
    <property type="entry name" value="GALACTOSE MUTAROTASE"/>
    <property type="match status" value="1"/>
</dbReference>
<keyword evidence="3 5" id="KW-0413">Isomerase</keyword>
<dbReference type="CDD" id="cd09019">
    <property type="entry name" value="galactose_mutarotase_like"/>
    <property type="match status" value="1"/>
</dbReference>
<accession>A0A3N7HTS5</accession>
<dbReference type="Pfam" id="PF01263">
    <property type="entry name" value="Aldose_epim"/>
    <property type="match status" value="1"/>
</dbReference>
<evidence type="ECO:0000313" key="9">
    <source>
        <dbReference type="EMBL" id="RQP25193.1"/>
    </source>
</evidence>
<dbReference type="SUPFAM" id="SSF74650">
    <property type="entry name" value="Galactose mutarotase-like"/>
    <property type="match status" value="1"/>
</dbReference>
<feature type="binding site" evidence="7">
    <location>
        <position position="239"/>
    </location>
    <ligand>
        <name>beta-D-galactose</name>
        <dbReference type="ChEBI" id="CHEBI:27667"/>
    </ligand>
</feature>
<sequence>MTTTTSDHGDLVTLRRDGGITLDIMSLGATWLGCTVPVGGVQRQVLLGRHSAREPLAQSAYLGATIGRYANRISEASLRGDDCGLALVPNPGSRHQLHGGPEGFDKRIWNIESRSGHEACFTLTSPDGDQGFQGELDVRVTYRLLDGLAIEMVAEARTTRPTPVCLTNHAYFNLDATHRDAREHVLRISADRYLPVDRDLIPFGRLDPVQGTSFDFREGKTVARDWLRDEQQEAGAGYDHAFLLDSECAAMQRPACVLSASDGSLAMEMSTTLPSLQVYGGQYLGGIPSRDGTPCAACAGIALEPQFLPDSPNHPEWPQPTCWLEPGQVYRQVIRWRFLPRG</sequence>
<evidence type="ECO:0000313" key="10">
    <source>
        <dbReference type="Proteomes" id="UP000267464"/>
    </source>
</evidence>
<feature type="binding site" evidence="8">
    <location>
        <begin position="169"/>
        <end position="171"/>
    </location>
    <ligand>
        <name>beta-D-galactose</name>
        <dbReference type="ChEBI" id="CHEBI:27667"/>
    </ligand>
</feature>
<reference evidence="9 10" key="2">
    <citation type="submission" date="2018-12" db="EMBL/GenBank/DDBJ databases">
        <title>Rhizobacter gummiphilus sp. nov., a rubber-degrading bacterium isolated from the soil of a botanical garden in Japan.</title>
        <authorList>
            <person name="Shunsuke S.S."/>
        </authorList>
    </citation>
    <scope>NUCLEOTIDE SEQUENCE [LARGE SCALE GENOMIC DNA]</scope>
    <source>
        <strain evidence="9 10">S-16</strain>
    </source>
</reference>
<dbReference type="InterPro" id="IPR047215">
    <property type="entry name" value="Galactose_mutarotase-like"/>
</dbReference>
<dbReference type="InterPro" id="IPR008183">
    <property type="entry name" value="Aldose_1/G6P_1-epimerase"/>
</dbReference>